<evidence type="ECO:0000256" key="4">
    <source>
        <dbReference type="ARBA" id="ARBA00022692"/>
    </source>
</evidence>
<protein>
    <recommendedName>
        <fullName evidence="10">Odorant receptor</fullName>
    </recommendedName>
</protein>
<comment type="subcellular location">
    <subcellularLocation>
        <location evidence="1 10">Cell membrane</location>
        <topology evidence="1 10">Multi-pass membrane protein</topology>
    </subcellularLocation>
</comment>
<reference evidence="11 12" key="1">
    <citation type="submission" date="2023-09" db="EMBL/GenBank/DDBJ databases">
        <title>Nesidiocoris tenuis whole genome shotgun sequence.</title>
        <authorList>
            <person name="Shibata T."/>
            <person name="Shimoda M."/>
            <person name="Kobayashi T."/>
            <person name="Uehara T."/>
        </authorList>
    </citation>
    <scope>NUCLEOTIDE SEQUENCE [LARGE SCALE GENOMIC DNA]</scope>
    <source>
        <strain evidence="11 12">Japan</strain>
    </source>
</reference>
<comment type="similarity">
    <text evidence="10">Belongs to the insect chemoreceptor superfamily. Heteromeric odorant receptor channel (TC 1.A.69) family.</text>
</comment>
<gene>
    <name evidence="11" type="ORF">NTJ_09154</name>
</gene>
<keyword evidence="7 10" id="KW-0472">Membrane</keyword>
<organism evidence="11 12">
    <name type="scientific">Nesidiocoris tenuis</name>
    <dbReference type="NCBI Taxonomy" id="355587"/>
    <lineage>
        <taxon>Eukaryota</taxon>
        <taxon>Metazoa</taxon>
        <taxon>Ecdysozoa</taxon>
        <taxon>Arthropoda</taxon>
        <taxon>Hexapoda</taxon>
        <taxon>Insecta</taxon>
        <taxon>Pterygota</taxon>
        <taxon>Neoptera</taxon>
        <taxon>Paraneoptera</taxon>
        <taxon>Hemiptera</taxon>
        <taxon>Heteroptera</taxon>
        <taxon>Panheteroptera</taxon>
        <taxon>Cimicomorpha</taxon>
        <taxon>Miridae</taxon>
        <taxon>Dicyphina</taxon>
        <taxon>Nesidiocoris</taxon>
    </lineage>
</organism>
<dbReference type="PANTHER" id="PTHR21137">
    <property type="entry name" value="ODORANT RECEPTOR"/>
    <property type="match status" value="1"/>
</dbReference>
<evidence type="ECO:0000256" key="5">
    <source>
        <dbReference type="ARBA" id="ARBA00022725"/>
    </source>
</evidence>
<keyword evidence="2" id="KW-1003">Cell membrane</keyword>
<proteinExistence type="inferred from homology"/>
<dbReference type="EMBL" id="AP028915">
    <property type="protein sequence ID" value="BES96345.1"/>
    <property type="molecule type" value="Genomic_DNA"/>
</dbReference>
<feature type="transmembrane region" description="Helical" evidence="10">
    <location>
        <begin position="56"/>
        <end position="75"/>
    </location>
</feature>
<keyword evidence="3 10" id="KW-0716">Sensory transduction</keyword>
<sequence length="444" mass="50906">MTLERRWSSWEKWLADRQLPPELKKIMYREYGYLLYFGGLFLNMEPKMVIFSAIQSIVYLAANFFYLVVFLVTAIKSPTLMGLSQQLNFFSLAAISIAVYCTGLNNRANLTRQFQILADDFYDYGSTFVNKDESKWKNDLQKFKWIILIAIPSYLVIIGIFILLANWIDAMLGYEADDVDYAGEIYQRTPMKLWHPFYIDSVYKRAIATIGQCIVALALSMSLGAADVMMLLLGQTVSLQLRILCLATVNMDLRALNMYKEMTHGLEPSKDPIERSKDKILDECYRRAIKQLVEHHLIIQEFYDLYNQLAKWPAGFAVLNGSIMIAMSILVVTVGTGDRPSTYINAGLLLIAEITSMWLLCETGQQVNGWSEELYNSLYEFDWPNIGKSNRRMILIFKEKIKNPLVMMAGGLTPINRDTFGTIMNTAYSYINLLRASETNDSRK</sequence>
<evidence type="ECO:0000256" key="6">
    <source>
        <dbReference type="ARBA" id="ARBA00022989"/>
    </source>
</evidence>
<evidence type="ECO:0000313" key="11">
    <source>
        <dbReference type="EMBL" id="BES96345.1"/>
    </source>
</evidence>
<name>A0ABN7AZH0_9HEMI</name>
<feature type="transmembrane region" description="Helical" evidence="10">
    <location>
        <begin position="316"/>
        <end position="336"/>
    </location>
</feature>
<keyword evidence="5 10" id="KW-0552">Olfaction</keyword>
<evidence type="ECO:0000256" key="10">
    <source>
        <dbReference type="RuleBase" id="RU351113"/>
    </source>
</evidence>
<feature type="transmembrane region" description="Helical" evidence="10">
    <location>
        <begin position="87"/>
        <end position="105"/>
    </location>
</feature>
<keyword evidence="8 10" id="KW-0675">Receptor</keyword>
<accession>A0ABN7AZH0</accession>
<evidence type="ECO:0000256" key="1">
    <source>
        <dbReference type="ARBA" id="ARBA00004651"/>
    </source>
</evidence>
<keyword evidence="12" id="KW-1185">Reference proteome</keyword>
<dbReference type="Pfam" id="PF02949">
    <property type="entry name" value="7tm_6"/>
    <property type="match status" value="1"/>
</dbReference>
<keyword evidence="4 10" id="KW-0812">Transmembrane</keyword>
<feature type="transmembrane region" description="Helical" evidence="10">
    <location>
        <begin position="145"/>
        <end position="168"/>
    </location>
</feature>
<keyword evidence="6 10" id="KW-1133">Transmembrane helix</keyword>
<evidence type="ECO:0000256" key="8">
    <source>
        <dbReference type="ARBA" id="ARBA00023170"/>
    </source>
</evidence>
<dbReference type="InterPro" id="IPR004117">
    <property type="entry name" value="7tm6_olfct_rcpt"/>
</dbReference>
<dbReference type="Proteomes" id="UP001307889">
    <property type="component" value="Chromosome 7"/>
</dbReference>
<keyword evidence="9 10" id="KW-0807">Transducer</keyword>
<evidence type="ECO:0000313" key="12">
    <source>
        <dbReference type="Proteomes" id="UP001307889"/>
    </source>
</evidence>
<evidence type="ECO:0000256" key="9">
    <source>
        <dbReference type="ARBA" id="ARBA00023224"/>
    </source>
</evidence>
<evidence type="ECO:0000256" key="2">
    <source>
        <dbReference type="ARBA" id="ARBA00022475"/>
    </source>
</evidence>
<dbReference type="PANTHER" id="PTHR21137:SF35">
    <property type="entry name" value="ODORANT RECEPTOR 19A-RELATED"/>
    <property type="match status" value="1"/>
</dbReference>
<evidence type="ECO:0000256" key="7">
    <source>
        <dbReference type="ARBA" id="ARBA00023136"/>
    </source>
</evidence>
<evidence type="ECO:0000256" key="3">
    <source>
        <dbReference type="ARBA" id="ARBA00022606"/>
    </source>
</evidence>
<comment type="caution">
    <text evidence="10">Lacks conserved residue(s) required for the propagation of feature annotation.</text>
</comment>